<dbReference type="InterPro" id="IPR002885">
    <property type="entry name" value="PPR_rpt"/>
</dbReference>
<dbReference type="Gene3D" id="1.25.40.10">
    <property type="entry name" value="Tetratricopeptide repeat domain"/>
    <property type="match status" value="2"/>
</dbReference>
<name>D2W444_NAEGR</name>
<dbReference type="KEGG" id="ngr:NAEGRDRAFT_54547"/>
<dbReference type="Proteomes" id="UP000006671">
    <property type="component" value="Unassembled WGS sequence"/>
</dbReference>
<dbReference type="InParanoid" id="D2W444"/>
<dbReference type="InterPro" id="IPR011990">
    <property type="entry name" value="TPR-like_helical_dom_sf"/>
</dbReference>
<dbReference type="PANTHER" id="PTHR24015">
    <property type="entry name" value="OS07G0578800 PROTEIN-RELATED"/>
    <property type="match status" value="1"/>
</dbReference>
<dbReference type="GO" id="GO:0003723">
    <property type="term" value="F:RNA binding"/>
    <property type="evidence" value="ECO:0007669"/>
    <property type="project" value="InterPro"/>
</dbReference>
<feature type="repeat" description="PPR" evidence="1">
    <location>
        <begin position="236"/>
        <end position="270"/>
    </location>
</feature>
<proteinExistence type="predicted"/>
<feature type="repeat" description="PPR" evidence="1">
    <location>
        <begin position="338"/>
        <end position="372"/>
    </location>
</feature>
<dbReference type="NCBIfam" id="TIGR00756">
    <property type="entry name" value="PPR"/>
    <property type="match status" value="2"/>
</dbReference>
<protein>
    <submittedName>
        <fullName evidence="2">Predicted protein</fullName>
    </submittedName>
</protein>
<evidence type="ECO:0000313" key="2">
    <source>
        <dbReference type="EMBL" id="EFC36155.1"/>
    </source>
</evidence>
<dbReference type="EMBL" id="GG738937">
    <property type="protein sequence ID" value="EFC36155.1"/>
    <property type="molecule type" value="Genomic_DNA"/>
</dbReference>
<dbReference type="PROSITE" id="PS51375">
    <property type="entry name" value="PPR"/>
    <property type="match status" value="2"/>
</dbReference>
<dbReference type="Pfam" id="PF01535">
    <property type="entry name" value="PPR"/>
    <property type="match status" value="2"/>
</dbReference>
<evidence type="ECO:0000313" key="3">
    <source>
        <dbReference type="Proteomes" id="UP000006671"/>
    </source>
</evidence>
<dbReference type="GO" id="GO:0009451">
    <property type="term" value="P:RNA modification"/>
    <property type="evidence" value="ECO:0007669"/>
    <property type="project" value="InterPro"/>
</dbReference>
<organism evidence="3">
    <name type="scientific">Naegleria gruberi</name>
    <name type="common">Amoeba</name>
    <dbReference type="NCBI Taxonomy" id="5762"/>
    <lineage>
        <taxon>Eukaryota</taxon>
        <taxon>Discoba</taxon>
        <taxon>Heterolobosea</taxon>
        <taxon>Tetramitia</taxon>
        <taxon>Eutetramitia</taxon>
        <taxon>Vahlkampfiidae</taxon>
        <taxon>Naegleria</taxon>
    </lineage>
</organism>
<dbReference type="OrthoDB" id="185373at2759"/>
<dbReference type="OMA" id="NAMIHAV"/>
<dbReference type="RefSeq" id="XP_002668899.1">
    <property type="nucleotide sequence ID" value="XM_002668853.1"/>
</dbReference>
<dbReference type="InterPro" id="IPR046960">
    <property type="entry name" value="PPR_At4g14850-like_plant"/>
</dbReference>
<sequence>MKPHLTFEECASLYANTNTKSMSLATLMITLCSKHKRSEVERRKYIDELKNIIHHFDEGSATIRTIDIAISTLVQEEGYDEVVTLVRKLGNSSLASLKSFRLDQILKVLSSYPNDFELDIAKHIFSVLLERKQVSLYAYNYYAQCLFKYNFEEGMTLLHEMNAQKIKIFDNLFISSLTFSLKKNKQKESRMICSMIEHSKTTNKVLLTTMVNFYNKCEDYDKAIEITRNVSSDGLDTTSYNCLIQSYIGKSDLNRAIEMLAEMQQQNISPDSATFTIILTACADSKNYEQGLKVLSLKNKIKHITIRMLNAMINFYNKCEKFDKAIELFESVTKDRVDTTSYNCVIQSYIGKGDLNGAIEILAEMQHLNISPDSATLTIILTACADSKNYEQGLKVLNIIGENKTSNNHSITSMINFYNKCEKFDKAIELFESVSKDRLDTTSSQLFNSILYWKR</sequence>
<accession>D2W444</accession>
<keyword evidence="3" id="KW-1185">Reference proteome</keyword>
<dbReference type="GeneID" id="8860482"/>
<dbReference type="eggNOG" id="KOG4197">
    <property type="taxonomic scope" value="Eukaryota"/>
</dbReference>
<gene>
    <name evidence="2" type="ORF">NAEGRDRAFT_54547</name>
</gene>
<dbReference type="STRING" id="5762.D2W444"/>
<dbReference type="VEuPathDB" id="AmoebaDB:NAEGRDRAFT_54547"/>
<dbReference type="Pfam" id="PF13041">
    <property type="entry name" value="PPR_2"/>
    <property type="match status" value="2"/>
</dbReference>
<dbReference type="SUPFAM" id="SSF48452">
    <property type="entry name" value="TPR-like"/>
    <property type="match status" value="1"/>
</dbReference>
<evidence type="ECO:0000256" key="1">
    <source>
        <dbReference type="PROSITE-ProRule" id="PRU00708"/>
    </source>
</evidence>
<reference evidence="2 3" key="1">
    <citation type="journal article" date="2010" name="Cell">
        <title>The genome of Naegleria gruberi illuminates early eukaryotic versatility.</title>
        <authorList>
            <person name="Fritz-Laylin L.K."/>
            <person name="Prochnik S.E."/>
            <person name="Ginger M.L."/>
            <person name="Dacks J.B."/>
            <person name="Carpenter M.L."/>
            <person name="Field M.C."/>
            <person name="Kuo A."/>
            <person name="Paredez A."/>
            <person name="Chapman J."/>
            <person name="Pham J."/>
            <person name="Shu S."/>
            <person name="Neupane R."/>
            <person name="Cipriano M."/>
            <person name="Mancuso J."/>
            <person name="Tu H."/>
            <person name="Salamov A."/>
            <person name="Lindquist E."/>
            <person name="Shapiro H."/>
            <person name="Lucas S."/>
            <person name="Grigoriev I.V."/>
            <person name="Cande W.Z."/>
            <person name="Fulton C."/>
            <person name="Rokhsar D.S."/>
            <person name="Dawson S.C."/>
        </authorList>
    </citation>
    <scope>NUCLEOTIDE SEQUENCE [LARGE SCALE GENOMIC DNA]</scope>
    <source>
        <strain evidence="2 3">NEG-M</strain>
    </source>
</reference>
<dbReference type="AlphaFoldDB" id="D2W444"/>